<evidence type="ECO:0000256" key="9">
    <source>
        <dbReference type="ARBA" id="ARBA00023242"/>
    </source>
</evidence>
<evidence type="ECO:0000259" key="10">
    <source>
        <dbReference type="PROSITE" id="PS51030"/>
    </source>
</evidence>
<keyword evidence="12" id="KW-1185">Reference proteome</keyword>
<keyword evidence="2" id="KW-0479">Metal-binding</keyword>
<organism evidence="12 13">
    <name type="scientific">Caenorhabditis tropicalis</name>
    <dbReference type="NCBI Taxonomy" id="1561998"/>
    <lineage>
        <taxon>Eukaryota</taxon>
        <taxon>Metazoa</taxon>
        <taxon>Ecdysozoa</taxon>
        <taxon>Nematoda</taxon>
        <taxon>Chromadorea</taxon>
        <taxon>Rhabditida</taxon>
        <taxon>Rhabditina</taxon>
        <taxon>Rhabditomorpha</taxon>
        <taxon>Rhabditoidea</taxon>
        <taxon>Rhabditidae</taxon>
        <taxon>Peloderinae</taxon>
        <taxon>Caenorhabditis</taxon>
    </lineage>
</organism>
<dbReference type="Pfam" id="PF00105">
    <property type="entry name" value="zf-C4"/>
    <property type="match status" value="1"/>
</dbReference>
<protein>
    <submittedName>
        <fullName evidence="13">Nuclear Hormone Receptor family</fullName>
    </submittedName>
</protein>
<evidence type="ECO:0000256" key="6">
    <source>
        <dbReference type="ARBA" id="ARBA00023125"/>
    </source>
</evidence>
<evidence type="ECO:0000313" key="12">
    <source>
        <dbReference type="Proteomes" id="UP000095282"/>
    </source>
</evidence>
<dbReference type="Proteomes" id="UP000095282">
    <property type="component" value="Unplaced"/>
</dbReference>
<feature type="domain" description="NR LBD" evidence="11">
    <location>
        <begin position="75"/>
        <end position="326"/>
    </location>
</feature>
<evidence type="ECO:0000256" key="7">
    <source>
        <dbReference type="ARBA" id="ARBA00023163"/>
    </source>
</evidence>
<dbReference type="AlphaFoldDB" id="A0A1I7UEK5"/>
<dbReference type="SMART" id="SM00430">
    <property type="entry name" value="HOLI"/>
    <property type="match status" value="1"/>
</dbReference>
<keyword evidence="5" id="KW-0805">Transcription regulation</keyword>
<evidence type="ECO:0000256" key="8">
    <source>
        <dbReference type="ARBA" id="ARBA00023170"/>
    </source>
</evidence>
<dbReference type="PROSITE" id="PS51843">
    <property type="entry name" value="NR_LBD"/>
    <property type="match status" value="1"/>
</dbReference>
<accession>A0A1I7UEK5</accession>
<dbReference type="SMART" id="SM00399">
    <property type="entry name" value="ZnF_C4"/>
    <property type="match status" value="1"/>
</dbReference>
<keyword evidence="8" id="KW-0675">Receptor</keyword>
<keyword evidence="3" id="KW-0863">Zinc-finger</keyword>
<evidence type="ECO:0000256" key="3">
    <source>
        <dbReference type="ARBA" id="ARBA00022771"/>
    </source>
</evidence>
<dbReference type="GO" id="GO:0003700">
    <property type="term" value="F:DNA-binding transcription factor activity"/>
    <property type="evidence" value="ECO:0007669"/>
    <property type="project" value="InterPro"/>
</dbReference>
<dbReference type="InterPro" id="IPR013088">
    <property type="entry name" value="Znf_NHR/GATA"/>
</dbReference>
<feature type="domain" description="Nuclear receptor" evidence="10">
    <location>
        <begin position="1"/>
        <end position="77"/>
    </location>
</feature>
<dbReference type="InterPro" id="IPR035500">
    <property type="entry name" value="NHR-like_dom_sf"/>
</dbReference>
<sequence>MEKCGICDRESNAFHYGAFCCNACKMFFRRVISYKSPLKACPFKEDCFDGPNKKFECRLCRFQKCVTAGMIHNQENITLSSTLQQLSQLEFNKRQILEHYQPLKEITFEEATDVGPVQFILKTSGQVFDCPGWERMHQIATIDYLKKLNFSRMMTAADLKAFLKSSFMNCAILSLSMHEYSSKFGILQFPGGVDVIPRELDKILAFKPELVIGIKCRLIGRLAELQVTNEEFFLLSMIFLCNPAVADISKSGAVLLSSYQQLYSNLLLKYCQTTYQHLAPTRFTDLLSLSHVVAKTKQDIASIVFLLKFYRPDFEFKEILKGSSEYLLGN</sequence>
<dbReference type="Gene3D" id="1.10.565.10">
    <property type="entry name" value="Retinoid X Receptor"/>
    <property type="match status" value="1"/>
</dbReference>
<dbReference type="STRING" id="1561998.A0A1I7UEK5"/>
<evidence type="ECO:0000256" key="1">
    <source>
        <dbReference type="ARBA" id="ARBA00005993"/>
    </source>
</evidence>
<dbReference type="PANTHER" id="PTHR45886:SF8">
    <property type="entry name" value="NUCLEAR HORMONE RECEPTOR FAMILY-RELATED"/>
    <property type="match status" value="1"/>
</dbReference>
<dbReference type="InterPro" id="IPR001628">
    <property type="entry name" value="Znf_hrmn_rcpt"/>
</dbReference>
<dbReference type="PRINTS" id="PR00047">
    <property type="entry name" value="STROIDFINGER"/>
</dbReference>
<evidence type="ECO:0000259" key="11">
    <source>
        <dbReference type="PROSITE" id="PS51843"/>
    </source>
</evidence>
<proteinExistence type="inferred from homology"/>
<dbReference type="Gene3D" id="3.30.50.10">
    <property type="entry name" value="Erythroid Transcription Factor GATA-1, subunit A"/>
    <property type="match status" value="1"/>
</dbReference>
<dbReference type="GO" id="GO:0008270">
    <property type="term" value="F:zinc ion binding"/>
    <property type="evidence" value="ECO:0007669"/>
    <property type="project" value="UniProtKB-KW"/>
</dbReference>
<dbReference type="PANTHER" id="PTHR45886">
    <property type="entry name" value="NUCLEAR HORMONE RECEPTOR FAMILY-RELATED-RELATED"/>
    <property type="match status" value="1"/>
</dbReference>
<dbReference type="Pfam" id="PF00104">
    <property type="entry name" value="Hormone_recep"/>
    <property type="match status" value="1"/>
</dbReference>
<dbReference type="SUPFAM" id="SSF48508">
    <property type="entry name" value="Nuclear receptor ligand-binding domain"/>
    <property type="match status" value="1"/>
</dbReference>
<dbReference type="GO" id="GO:0043565">
    <property type="term" value="F:sequence-specific DNA binding"/>
    <property type="evidence" value="ECO:0007669"/>
    <property type="project" value="InterPro"/>
</dbReference>
<dbReference type="WBParaSite" id="Csp11.Scaffold629.g8533.t1">
    <property type="protein sequence ID" value="Csp11.Scaffold629.g8533.t1"/>
    <property type="gene ID" value="Csp11.Scaffold629.g8533"/>
</dbReference>
<evidence type="ECO:0000313" key="13">
    <source>
        <dbReference type="WBParaSite" id="Csp11.Scaffold629.g8533.t1"/>
    </source>
</evidence>
<keyword evidence="6" id="KW-0238">DNA-binding</keyword>
<keyword evidence="4" id="KW-0862">Zinc</keyword>
<evidence type="ECO:0000256" key="5">
    <source>
        <dbReference type="ARBA" id="ARBA00023015"/>
    </source>
</evidence>
<name>A0A1I7UEK5_9PELO</name>
<dbReference type="eggNOG" id="ENOG502TJD5">
    <property type="taxonomic scope" value="Eukaryota"/>
</dbReference>
<evidence type="ECO:0000256" key="2">
    <source>
        <dbReference type="ARBA" id="ARBA00022723"/>
    </source>
</evidence>
<keyword evidence="7" id="KW-0804">Transcription</keyword>
<dbReference type="InterPro" id="IPR000536">
    <property type="entry name" value="Nucl_hrmn_rcpt_lig-bd"/>
</dbReference>
<dbReference type="SUPFAM" id="SSF57716">
    <property type="entry name" value="Glucocorticoid receptor-like (DNA-binding domain)"/>
    <property type="match status" value="1"/>
</dbReference>
<comment type="similarity">
    <text evidence="1">Belongs to the nuclear hormone receptor family.</text>
</comment>
<dbReference type="PROSITE" id="PS51030">
    <property type="entry name" value="NUCLEAR_REC_DBD_2"/>
    <property type="match status" value="1"/>
</dbReference>
<keyword evidence="9" id="KW-0539">Nucleus</keyword>
<evidence type="ECO:0000256" key="4">
    <source>
        <dbReference type="ARBA" id="ARBA00022833"/>
    </source>
</evidence>
<reference evidence="13" key="1">
    <citation type="submission" date="2016-11" db="UniProtKB">
        <authorList>
            <consortium name="WormBaseParasite"/>
        </authorList>
    </citation>
    <scope>IDENTIFICATION</scope>
</reference>